<evidence type="ECO:0000256" key="1">
    <source>
        <dbReference type="ARBA" id="ARBA00004123"/>
    </source>
</evidence>
<dbReference type="GO" id="GO:0000981">
    <property type="term" value="F:DNA-binding transcription factor activity, RNA polymerase II-specific"/>
    <property type="evidence" value="ECO:0007669"/>
    <property type="project" value="InterPro"/>
</dbReference>
<dbReference type="InterPro" id="IPR001138">
    <property type="entry name" value="Zn2Cys6_DnaBD"/>
</dbReference>
<feature type="compositionally biased region" description="Basic and acidic residues" evidence="6">
    <location>
        <begin position="131"/>
        <end position="157"/>
    </location>
</feature>
<dbReference type="GO" id="GO:0005634">
    <property type="term" value="C:nucleus"/>
    <property type="evidence" value="ECO:0007669"/>
    <property type="project" value="UniProtKB-SubCell"/>
</dbReference>
<dbReference type="CDD" id="cd12148">
    <property type="entry name" value="fungal_TF_MHR"/>
    <property type="match status" value="1"/>
</dbReference>
<keyword evidence="9" id="KW-1185">Reference proteome</keyword>
<keyword evidence="4" id="KW-0804">Transcription</keyword>
<dbReference type="InterPro" id="IPR051089">
    <property type="entry name" value="prtT"/>
</dbReference>
<reference evidence="8" key="1">
    <citation type="journal article" date="2020" name="Stud. Mycol.">
        <title>101 Dothideomycetes genomes: a test case for predicting lifestyles and emergence of pathogens.</title>
        <authorList>
            <person name="Haridas S."/>
            <person name="Albert R."/>
            <person name="Binder M."/>
            <person name="Bloem J."/>
            <person name="Labutti K."/>
            <person name="Salamov A."/>
            <person name="Andreopoulos B."/>
            <person name="Baker S."/>
            <person name="Barry K."/>
            <person name="Bills G."/>
            <person name="Bluhm B."/>
            <person name="Cannon C."/>
            <person name="Castanera R."/>
            <person name="Culley D."/>
            <person name="Daum C."/>
            <person name="Ezra D."/>
            <person name="Gonzalez J."/>
            <person name="Henrissat B."/>
            <person name="Kuo A."/>
            <person name="Liang C."/>
            <person name="Lipzen A."/>
            <person name="Lutzoni F."/>
            <person name="Magnuson J."/>
            <person name="Mondo S."/>
            <person name="Nolan M."/>
            <person name="Ohm R."/>
            <person name="Pangilinan J."/>
            <person name="Park H.-J."/>
            <person name="Ramirez L."/>
            <person name="Alfaro M."/>
            <person name="Sun H."/>
            <person name="Tritt A."/>
            <person name="Yoshinaga Y."/>
            <person name="Zwiers L.-H."/>
            <person name="Turgeon B."/>
            <person name="Goodwin S."/>
            <person name="Spatafora J."/>
            <person name="Crous P."/>
            <person name="Grigoriev I."/>
        </authorList>
    </citation>
    <scope>NUCLEOTIDE SEQUENCE</scope>
    <source>
        <strain evidence="8">CBS 175.79</strain>
    </source>
</reference>
<keyword evidence="3" id="KW-0238">DNA-binding</keyword>
<evidence type="ECO:0000259" key="7">
    <source>
        <dbReference type="PROSITE" id="PS50048"/>
    </source>
</evidence>
<evidence type="ECO:0000256" key="6">
    <source>
        <dbReference type="SAM" id="MobiDB-lite"/>
    </source>
</evidence>
<feature type="region of interest" description="Disordered" evidence="6">
    <location>
        <begin position="68"/>
        <end position="180"/>
    </location>
</feature>
<dbReference type="Pfam" id="PF00172">
    <property type="entry name" value="Zn_clus"/>
    <property type="match status" value="1"/>
</dbReference>
<evidence type="ECO:0000256" key="4">
    <source>
        <dbReference type="ARBA" id="ARBA00023163"/>
    </source>
</evidence>
<evidence type="ECO:0000256" key="2">
    <source>
        <dbReference type="ARBA" id="ARBA00023015"/>
    </source>
</evidence>
<dbReference type="AlphaFoldDB" id="A0A6A5YB05"/>
<dbReference type="GeneID" id="54284274"/>
<proteinExistence type="predicted"/>
<dbReference type="PANTHER" id="PTHR31845">
    <property type="entry name" value="FINGER DOMAIN PROTEIN, PUTATIVE-RELATED"/>
    <property type="match status" value="1"/>
</dbReference>
<dbReference type="EMBL" id="ML978066">
    <property type="protein sequence ID" value="KAF2022416.1"/>
    <property type="molecule type" value="Genomic_DNA"/>
</dbReference>
<dbReference type="GO" id="GO:0000976">
    <property type="term" value="F:transcription cis-regulatory region binding"/>
    <property type="evidence" value="ECO:0007669"/>
    <property type="project" value="TreeGrafter"/>
</dbReference>
<keyword evidence="2" id="KW-0805">Transcription regulation</keyword>
<sequence length="712" mass="80041">MALELGVQRGQSAPDPTPTAEPSPRRMKACRTCRRQKMRCEGNVEKPCPRCVNSGVPCIFDIIESKRHQSAVPGAPHSSIRKRKRESLQNEVQDLKEQLGRLKRSAASSGDQPIEPPLQSRDTNSGQPLYEAERAHTEQTKDYTTDEVSNDCRRRDQSSNPQSVGSEVCSPGSYPEDAYPRHLDAPVSAIHHLTPEGSAFSTMVLQSSENIDVFSPTTKQTPNEAAPSPLHQRGGDLINNIFDDESVPRLLFSMYVHNGSPFIPLFDPTEDTFDALRRRSLFCLLSILYVVLRQTQGCLPLPAEIPKDHLRDRCLEECRRLAAHSLFGYTKSLEYVQATILLAAHAEQTWYAIAHARQMALDLGLDHALEQLVELKFNLDSSPAIVHRARELSRKVRTWAILHYLERELAYGTGRAPVTPALNVGLLRKFLKLPTSQASDIRFVSIIDLVLLRGQLRSRIDGAASFYSTHVQIMTEIGETTENWYQCWDRVLQSYGEDAQSFQRSSLKVQRNFAAINGICCVLKRLEHDVKRSSSAKESIASAIGNVVGCILDHIIEQFEVIQESPAYKWHFRWAPTYSAMMLAFIQFLSLQLLQRYPQTDKKDPLIRHISSSLFLLQTHPYQALVDSVLRALKPLPNSNLTLPNGEAINIDTLTSRSAFEPNALGAGVQATMDDQSLYMTEPEAFNFFSGPALIDDWSFLEQEIMPFVNPM</sequence>
<evidence type="ECO:0000313" key="8">
    <source>
        <dbReference type="EMBL" id="KAF2022416.1"/>
    </source>
</evidence>
<name>A0A6A5YB05_9PLEO</name>
<dbReference type="RefSeq" id="XP_033390755.1">
    <property type="nucleotide sequence ID" value="XM_033526877.1"/>
</dbReference>
<dbReference type="Proteomes" id="UP000799778">
    <property type="component" value="Unassembled WGS sequence"/>
</dbReference>
<dbReference type="PROSITE" id="PS50048">
    <property type="entry name" value="ZN2_CY6_FUNGAL_2"/>
    <property type="match status" value="1"/>
</dbReference>
<dbReference type="PANTHER" id="PTHR31845:SF38">
    <property type="entry name" value="TRANSCRIPTION FACTOR, PUTATIVE (AFU_ORTHOLOGUE AFUA_7G00410)-RELATED"/>
    <property type="match status" value="1"/>
</dbReference>
<gene>
    <name evidence="8" type="ORF">BU24DRAFT_418045</name>
</gene>
<dbReference type="OrthoDB" id="4454541at2759"/>
<organism evidence="8 9">
    <name type="scientific">Aaosphaeria arxii CBS 175.79</name>
    <dbReference type="NCBI Taxonomy" id="1450172"/>
    <lineage>
        <taxon>Eukaryota</taxon>
        <taxon>Fungi</taxon>
        <taxon>Dikarya</taxon>
        <taxon>Ascomycota</taxon>
        <taxon>Pezizomycotina</taxon>
        <taxon>Dothideomycetes</taxon>
        <taxon>Pleosporomycetidae</taxon>
        <taxon>Pleosporales</taxon>
        <taxon>Pleosporales incertae sedis</taxon>
        <taxon>Aaosphaeria</taxon>
    </lineage>
</organism>
<dbReference type="CDD" id="cd00067">
    <property type="entry name" value="GAL4"/>
    <property type="match status" value="1"/>
</dbReference>
<dbReference type="SMART" id="SM00066">
    <property type="entry name" value="GAL4"/>
    <property type="match status" value="1"/>
</dbReference>
<dbReference type="InterPro" id="IPR036864">
    <property type="entry name" value="Zn2-C6_fun-type_DNA-bd_sf"/>
</dbReference>
<evidence type="ECO:0000256" key="5">
    <source>
        <dbReference type="ARBA" id="ARBA00023242"/>
    </source>
</evidence>
<comment type="subcellular location">
    <subcellularLocation>
        <location evidence="1">Nucleus</location>
    </subcellularLocation>
</comment>
<accession>A0A6A5YB05</accession>
<dbReference type="GO" id="GO:0008270">
    <property type="term" value="F:zinc ion binding"/>
    <property type="evidence" value="ECO:0007669"/>
    <property type="project" value="InterPro"/>
</dbReference>
<dbReference type="SUPFAM" id="SSF57701">
    <property type="entry name" value="Zn2/Cys6 DNA-binding domain"/>
    <property type="match status" value="1"/>
</dbReference>
<feature type="domain" description="Zn(2)-C6 fungal-type" evidence="7">
    <location>
        <begin position="29"/>
        <end position="60"/>
    </location>
</feature>
<evidence type="ECO:0000256" key="3">
    <source>
        <dbReference type="ARBA" id="ARBA00023125"/>
    </source>
</evidence>
<keyword evidence="5" id="KW-0539">Nucleus</keyword>
<dbReference type="Gene3D" id="4.10.240.10">
    <property type="entry name" value="Zn(2)-C6 fungal-type DNA-binding domain"/>
    <property type="match status" value="1"/>
</dbReference>
<protein>
    <recommendedName>
        <fullName evidence="7">Zn(2)-C6 fungal-type domain-containing protein</fullName>
    </recommendedName>
</protein>
<evidence type="ECO:0000313" key="9">
    <source>
        <dbReference type="Proteomes" id="UP000799778"/>
    </source>
</evidence>
<feature type="region of interest" description="Disordered" evidence="6">
    <location>
        <begin position="1"/>
        <end position="28"/>
    </location>
</feature>
<dbReference type="PROSITE" id="PS00463">
    <property type="entry name" value="ZN2_CY6_FUNGAL_1"/>
    <property type="match status" value="1"/>
</dbReference>